<dbReference type="Proteomes" id="UP001596407">
    <property type="component" value="Unassembled WGS sequence"/>
</dbReference>
<comment type="caution">
    <text evidence="2">The sequence shown here is derived from an EMBL/GenBank/DDBJ whole genome shotgun (WGS) entry which is preliminary data.</text>
</comment>
<evidence type="ECO:0000256" key="1">
    <source>
        <dbReference type="SAM" id="MobiDB-lite"/>
    </source>
</evidence>
<dbReference type="AlphaFoldDB" id="A0ABD5WLA2"/>
<sequence length="74" mass="7926">MAGVALDPNALGETFHEDALGRPTASERSADQPPANARPTNCRGGMKGPPARVHLGRLSDPYLRRTEGESKICR</sequence>
<dbReference type="EMBL" id="JBHSZH010000005">
    <property type="protein sequence ID" value="MFC7079680.1"/>
    <property type="molecule type" value="Genomic_DNA"/>
</dbReference>
<name>A0ABD5WLA2_9EURY</name>
<feature type="region of interest" description="Disordered" evidence="1">
    <location>
        <begin position="1"/>
        <end position="74"/>
    </location>
</feature>
<organism evidence="2 3">
    <name type="scientific">Halorussus caseinilyticus</name>
    <dbReference type="NCBI Taxonomy" id="3034025"/>
    <lineage>
        <taxon>Archaea</taxon>
        <taxon>Methanobacteriati</taxon>
        <taxon>Methanobacteriota</taxon>
        <taxon>Stenosarchaea group</taxon>
        <taxon>Halobacteria</taxon>
        <taxon>Halobacteriales</taxon>
        <taxon>Haladaptataceae</taxon>
        <taxon>Halorussus</taxon>
    </lineage>
</organism>
<reference evidence="2 3" key="1">
    <citation type="journal article" date="2019" name="Int. J. Syst. Evol. Microbiol.">
        <title>The Global Catalogue of Microorganisms (GCM) 10K type strain sequencing project: providing services to taxonomists for standard genome sequencing and annotation.</title>
        <authorList>
            <consortium name="The Broad Institute Genomics Platform"/>
            <consortium name="The Broad Institute Genome Sequencing Center for Infectious Disease"/>
            <person name="Wu L."/>
            <person name="Ma J."/>
        </authorList>
    </citation>
    <scope>NUCLEOTIDE SEQUENCE [LARGE SCALE GENOMIC DNA]</scope>
    <source>
        <strain evidence="2 3">DT72</strain>
    </source>
</reference>
<feature type="compositionally biased region" description="Basic and acidic residues" evidence="1">
    <location>
        <begin position="62"/>
        <end position="74"/>
    </location>
</feature>
<evidence type="ECO:0000313" key="3">
    <source>
        <dbReference type="Proteomes" id="UP001596407"/>
    </source>
</evidence>
<dbReference type="GeneID" id="79303801"/>
<proteinExistence type="predicted"/>
<dbReference type="RefSeq" id="WP_276279238.1">
    <property type="nucleotide sequence ID" value="NZ_CP119809.1"/>
</dbReference>
<keyword evidence="3" id="KW-1185">Reference proteome</keyword>
<accession>A0ABD5WLA2</accession>
<gene>
    <name evidence="2" type="ORF">ACFQJ6_05520</name>
</gene>
<protein>
    <submittedName>
        <fullName evidence="2">Uncharacterized protein</fullName>
    </submittedName>
</protein>
<evidence type="ECO:0000313" key="2">
    <source>
        <dbReference type="EMBL" id="MFC7079680.1"/>
    </source>
</evidence>